<comment type="caution">
    <text evidence="2">The sequence shown here is derived from an EMBL/GenBank/DDBJ whole genome shotgun (WGS) entry which is preliminary data.</text>
</comment>
<evidence type="ECO:0000313" key="3">
    <source>
        <dbReference type="Proteomes" id="UP000663828"/>
    </source>
</evidence>
<protein>
    <recommendedName>
        <fullName evidence="1">Phosphatidylinositol transfer protein N-terminal domain-containing protein</fullName>
    </recommendedName>
</protein>
<evidence type="ECO:0000313" key="2">
    <source>
        <dbReference type="EMBL" id="CAF1612600.1"/>
    </source>
</evidence>
<organism evidence="2 3">
    <name type="scientific">Adineta ricciae</name>
    <name type="common">Rotifer</name>
    <dbReference type="NCBI Taxonomy" id="249248"/>
    <lineage>
        <taxon>Eukaryota</taxon>
        <taxon>Metazoa</taxon>
        <taxon>Spiralia</taxon>
        <taxon>Gnathifera</taxon>
        <taxon>Rotifera</taxon>
        <taxon>Eurotatoria</taxon>
        <taxon>Bdelloidea</taxon>
        <taxon>Adinetida</taxon>
        <taxon>Adinetidae</taxon>
        <taxon>Adineta</taxon>
    </lineage>
</organism>
<reference evidence="2" key="1">
    <citation type="submission" date="2021-02" db="EMBL/GenBank/DDBJ databases">
        <authorList>
            <person name="Nowell W R."/>
        </authorList>
    </citation>
    <scope>NUCLEOTIDE SEQUENCE</scope>
</reference>
<evidence type="ECO:0000259" key="1">
    <source>
        <dbReference type="Pfam" id="PF02121"/>
    </source>
</evidence>
<dbReference type="Proteomes" id="UP000663828">
    <property type="component" value="Unassembled WGS sequence"/>
</dbReference>
<dbReference type="SUPFAM" id="SSF55961">
    <property type="entry name" value="Bet v1-like"/>
    <property type="match status" value="1"/>
</dbReference>
<feature type="domain" description="Phosphatidylinositol transfer protein N-terminal" evidence="1">
    <location>
        <begin position="1"/>
        <end position="276"/>
    </location>
</feature>
<dbReference type="InterPro" id="IPR023393">
    <property type="entry name" value="START-like_dom_sf"/>
</dbReference>
<accession>A0A816BRW0</accession>
<gene>
    <name evidence="2" type="ORF">XAT740_LOCUS49104</name>
</gene>
<keyword evidence="3" id="KW-1185">Reference proteome</keyword>
<proteinExistence type="predicted"/>
<dbReference type="InterPro" id="IPR055261">
    <property type="entry name" value="PI_transfer_N"/>
</dbReference>
<dbReference type="Gene3D" id="3.30.530.20">
    <property type="match status" value="1"/>
</dbReference>
<dbReference type="EMBL" id="CAJNOR010007193">
    <property type="protein sequence ID" value="CAF1612600.1"/>
    <property type="molecule type" value="Genomic_DNA"/>
</dbReference>
<name>A0A816BRW0_ADIRI</name>
<sequence length="295" mass="35516">MKLKEYRIPMPLSLDEYHLGQQWTEIELLKETLQTCATHVTMFENITEQERMKIINDKVPLPLRDKISFLTSMTHRQYRIKDQKSKIFNFVFFKPKADLVLDEYSWDSWPYTLTIVENLENSVRIIVQSYCQTNSPLAINQNCQVYFPLNTHQMRISKDYEIINVSERLDEKRDYRIDEDPTRNISLKKPNLLPLELNSKWYENQSSICIYKLVELMMLNDSNEEKSFLSKATNKIIWSSIIKTQRILYHRFHQKMLCDIDQWIDKTMANVREEERLLRKFLLQHQQTLLEHSNK</sequence>
<dbReference type="Pfam" id="PF02121">
    <property type="entry name" value="IP_trans"/>
    <property type="match status" value="1"/>
</dbReference>
<dbReference type="AlphaFoldDB" id="A0A816BRW0"/>